<dbReference type="GO" id="GO:0047372">
    <property type="term" value="F:monoacylglycerol lipase activity"/>
    <property type="evidence" value="ECO:0007669"/>
    <property type="project" value="TreeGrafter"/>
</dbReference>
<protein>
    <recommendedName>
        <fullName evidence="4">AB hydrolase-1 domain-containing protein</fullName>
    </recommendedName>
</protein>
<dbReference type="InterPro" id="IPR000073">
    <property type="entry name" value="AB_hydrolase_1"/>
</dbReference>
<dbReference type="GO" id="GO:0051792">
    <property type="term" value="P:medium-chain fatty acid biosynthetic process"/>
    <property type="evidence" value="ECO:0007669"/>
    <property type="project" value="TreeGrafter"/>
</dbReference>
<dbReference type="SUPFAM" id="SSF53474">
    <property type="entry name" value="alpha/beta-Hydrolases"/>
    <property type="match status" value="1"/>
</dbReference>
<dbReference type="RefSeq" id="XP_028476650.1">
    <property type="nucleotide sequence ID" value="XM_028622757.1"/>
</dbReference>
<evidence type="ECO:0000256" key="2">
    <source>
        <dbReference type="SAM" id="MobiDB-lite"/>
    </source>
</evidence>
<dbReference type="STRING" id="105984.A0A427XU97"/>
<keyword evidence="3" id="KW-1133">Transmembrane helix</keyword>
<dbReference type="PANTHER" id="PTHR10794:SF63">
    <property type="entry name" value="ALPHA_BETA HYDROLASE 1, ISOFORM A"/>
    <property type="match status" value="1"/>
</dbReference>
<accession>A0A427XU97</accession>
<evidence type="ECO:0000259" key="4">
    <source>
        <dbReference type="Pfam" id="PF00561"/>
    </source>
</evidence>
<dbReference type="AlphaFoldDB" id="A0A427XU97"/>
<name>A0A427XU97_9TREE</name>
<keyword evidence="6" id="KW-1185">Reference proteome</keyword>
<feature type="domain" description="AB hydrolase-1" evidence="4">
    <location>
        <begin position="175"/>
        <end position="274"/>
    </location>
</feature>
<dbReference type="InterPro" id="IPR050960">
    <property type="entry name" value="AB_hydrolase_4_sf"/>
</dbReference>
<dbReference type="Proteomes" id="UP000279236">
    <property type="component" value="Unassembled WGS sequence"/>
</dbReference>
<dbReference type="Gene3D" id="3.40.50.1820">
    <property type="entry name" value="alpha/beta hydrolase"/>
    <property type="match status" value="1"/>
</dbReference>
<sequence length="540" mass="59060">MGDDRSRTPNGTSNGHSDPIKRFPSPPKQDPHPAVQSFYLPTGLFGRILAIPSQILFALMGLVGMAHYARQIVRVRPRKAGAVVLNKTTEGADGADGAMNVDEWIVKNTPSLNGTYKPAWWLPNGHLQTFFIISGDFSKTDKVDYVRTTLRVPDGGTLAVDITPPNHEELPADAPTVLVCHGLTGNASESYVRNVLAWVIKPKSEGGLGGRGVVSNFRGCGGQPVTSTQFYSAAASVDVNTISHYVRHRFPQSAVHGIGFSLGAGALARYLGESGEDSQLSSGCMIGCPWDMPALSHSLEDGWFSSRVYSSALGVNLMKMFFRNYDANPALFEDPKNSRVHDVMHEFRRLRDMGSKIRLYMVDEFLTSRVGGPSAPWPFNGFQEYYNYASSHKVIHNIKVPSLGINAFDDPVVHGEALPVEQVQNSSHVHLAVTGSGGHLGWFDSPSPYGPQSKSRWVRTPIAEFLSAAARDLPPRPPVAVVQEEDGWEYVDAPPAPTQLDADPARIGWRVLMVDGHMTSWEEREREQGKEGGKESFQGL</sequence>
<keyword evidence="3" id="KW-0812">Transmembrane</keyword>
<dbReference type="OrthoDB" id="5954035at2759"/>
<proteinExistence type="inferred from homology"/>
<evidence type="ECO:0000313" key="6">
    <source>
        <dbReference type="Proteomes" id="UP000279236"/>
    </source>
</evidence>
<reference evidence="5 6" key="1">
    <citation type="submission" date="2018-11" db="EMBL/GenBank/DDBJ databases">
        <title>Genome sequence of Apiotrichum porosum DSM 27194.</title>
        <authorList>
            <person name="Aliyu H."/>
            <person name="Gorte O."/>
            <person name="Ochsenreither K."/>
        </authorList>
    </citation>
    <scope>NUCLEOTIDE SEQUENCE [LARGE SCALE GENOMIC DNA]</scope>
    <source>
        <strain evidence="5 6">DSM 27194</strain>
    </source>
</reference>
<keyword evidence="3" id="KW-0472">Membrane</keyword>
<feature type="region of interest" description="Disordered" evidence="2">
    <location>
        <begin position="521"/>
        <end position="540"/>
    </location>
</feature>
<feature type="region of interest" description="Disordered" evidence="2">
    <location>
        <begin position="1"/>
        <end position="32"/>
    </location>
</feature>
<dbReference type="GO" id="GO:0008126">
    <property type="term" value="F:acetylesterase activity"/>
    <property type="evidence" value="ECO:0007669"/>
    <property type="project" value="TreeGrafter"/>
</dbReference>
<gene>
    <name evidence="5" type="ORF">EHS24_007386</name>
</gene>
<dbReference type="Pfam" id="PF00561">
    <property type="entry name" value="Abhydrolase_1"/>
    <property type="match status" value="1"/>
</dbReference>
<dbReference type="InterPro" id="IPR029058">
    <property type="entry name" value="AB_hydrolase_fold"/>
</dbReference>
<evidence type="ECO:0000256" key="3">
    <source>
        <dbReference type="SAM" id="Phobius"/>
    </source>
</evidence>
<dbReference type="EMBL" id="RSCE01000005">
    <property type="protein sequence ID" value="RSH82418.1"/>
    <property type="molecule type" value="Genomic_DNA"/>
</dbReference>
<comment type="similarity">
    <text evidence="1">Belongs to the AB hydrolase superfamily. AB hydrolase 4 family.</text>
</comment>
<organism evidence="5 6">
    <name type="scientific">Apiotrichum porosum</name>
    <dbReference type="NCBI Taxonomy" id="105984"/>
    <lineage>
        <taxon>Eukaryota</taxon>
        <taxon>Fungi</taxon>
        <taxon>Dikarya</taxon>
        <taxon>Basidiomycota</taxon>
        <taxon>Agaricomycotina</taxon>
        <taxon>Tremellomycetes</taxon>
        <taxon>Trichosporonales</taxon>
        <taxon>Trichosporonaceae</taxon>
        <taxon>Apiotrichum</taxon>
    </lineage>
</organism>
<feature type="transmembrane region" description="Helical" evidence="3">
    <location>
        <begin position="48"/>
        <end position="69"/>
    </location>
</feature>
<dbReference type="GO" id="GO:0051793">
    <property type="term" value="P:medium-chain fatty acid catabolic process"/>
    <property type="evidence" value="ECO:0007669"/>
    <property type="project" value="TreeGrafter"/>
</dbReference>
<feature type="compositionally biased region" description="Basic and acidic residues" evidence="2">
    <location>
        <begin position="521"/>
        <end position="534"/>
    </location>
</feature>
<evidence type="ECO:0000256" key="1">
    <source>
        <dbReference type="ARBA" id="ARBA00010884"/>
    </source>
</evidence>
<dbReference type="PANTHER" id="PTHR10794">
    <property type="entry name" value="ABHYDROLASE DOMAIN-CONTAINING PROTEIN"/>
    <property type="match status" value="1"/>
</dbReference>
<comment type="caution">
    <text evidence="5">The sequence shown here is derived from an EMBL/GenBank/DDBJ whole genome shotgun (WGS) entry which is preliminary data.</text>
</comment>
<evidence type="ECO:0000313" key="5">
    <source>
        <dbReference type="EMBL" id="RSH82418.1"/>
    </source>
</evidence>
<dbReference type="GeneID" id="39591929"/>